<accession>A0A7G1GBX5</accession>
<dbReference type="PANTHER" id="PTHR37526:SF1">
    <property type="entry name" value="PROTEIN TUSB"/>
    <property type="match status" value="1"/>
</dbReference>
<dbReference type="Pfam" id="PF04077">
    <property type="entry name" value="DsrH"/>
    <property type="match status" value="1"/>
</dbReference>
<organism evidence="1 2">
    <name type="scientific">Tepiditoga spiralis</name>
    <dbReference type="NCBI Taxonomy" id="2108365"/>
    <lineage>
        <taxon>Bacteria</taxon>
        <taxon>Thermotogati</taxon>
        <taxon>Thermotogota</taxon>
        <taxon>Thermotogae</taxon>
        <taxon>Petrotogales</taxon>
        <taxon>Petrotogaceae</taxon>
        <taxon>Tepiditoga</taxon>
    </lineage>
</organism>
<dbReference type="GO" id="GO:1990228">
    <property type="term" value="C:sulfurtransferase complex"/>
    <property type="evidence" value="ECO:0007669"/>
    <property type="project" value="TreeGrafter"/>
</dbReference>
<dbReference type="SUPFAM" id="SSF75169">
    <property type="entry name" value="DsrEFH-like"/>
    <property type="match status" value="1"/>
</dbReference>
<evidence type="ECO:0000313" key="1">
    <source>
        <dbReference type="EMBL" id="BBE31459.1"/>
    </source>
</evidence>
<sequence length="89" mass="10173">MALVLVKYGLDNPAERIKLSNTKDEDTIVFIQNGIFWTRTAEINSIKGKKVAIKDDFICRGYDESEAKVPLIDYSNFIDIVEKEEKFIG</sequence>
<dbReference type="InParanoid" id="A0A7G1GBX5"/>
<gene>
    <name evidence="1" type="ORF">OSSY52_16000</name>
</gene>
<keyword evidence="2" id="KW-1185">Reference proteome</keyword>
<dbReference type="RefSeq" id="WP_190614004.1">
    <property type="nucleotide sequence ID" value="NZ_AP018712.1"/>
</dbReference>
<reference evidence="1 2" key="1">
    <citation type="submission" date="2018-06" db="EMBL/GenBank/DDBJ databases">
        <title>Genome sequencing of Oceanotoga sp. sy52.</title>
        <authorList>
            <person name="Mori K."/>
        </authorList>
    </citation>
    <scope>NUCLEOTIDE SEQUENCE [LARGE SCALE GENOMIC DNA]</scope>
    <source>
        <strain evidence="2">sy52</strain>
    </source>
</reference>
<dbReference type="EMBL" id="AP018712">
    <property type="protein sequence ID" value="BBE31459.1"/>
    <property type="molecule type" value="Genomic_DNA"/>
</dbReference>
<dbReference type="GO" id="GO:0002143">
    <property type="term" value="P:tRNA wobble position uridine thiolation"/>
    <property type="evidence" value="ECO:0007669"/>
    <property type="project" value="InterPro"/>
</dbReference>
<dbReference type="KEGG" id="ocy:OSSY52_16000"/>
<protein>
    <submittedName>
        <fullName evidence="1">DsrH family protein</fullName>
    </submittedName>
</protein>
<proteinExistence type="predicted"/>
<dbReference type="AlphaFoldDB" id="A0A7G1GBX5"/>
<dbReference type="Proteomes" id="UP000516361">
    <property type="component" value="Chromosome"/>
</dbReference>
<dbReference type="InterPro" id="IPR027396">
    <property type="entry name" value="DsrEFH-like"/>
</dbReference>
<dbReference type="InterPro" id="IPR007215">
    <property type="entry name" value="Sulphur_relay_TusB/DsrH"/>
</dbReference>
<dbReference type="PANTHER" id="PTHR37526">
    <property type="entry name" value="PROTEIN TUSB"/>
    <property type="match status" value="1"/>
</dbReference>
<dbReference type="Gene3D" id="3.40.1260.10">
    <property type="entry name" value="DsrEFH-like"/>
    <property type="match status" value="1"/>
</dbReference>
<evidence type="ECO:0000313" key="2">
    <source>
        <dbReference type="Proteomes" id="UP000516361"/>
    </source>
</evidence>
<name>A0A7G1GBX5_9BACT</name>